<sequence length="112" mass="12417">MVASQFPVDKLSVTLSPTACTLADIQWIGWGISQSRNGCYDVVRSSDTASTKHSLRLFLLQDHKSPVNTPVSAVFGIILEKLRSDHEAKALVEVHPVLHSMYEDGKAQFFVF</sequence>
<dbReference type="RefSeq" id="XP_060346034.1">
    <property type="nucleotide sequence ID" value="XM_060495686.1"/>
</dbReference>
<evidence type="ECO:0000313" key="2">
    <source>
        <dbReference type="Proteomes" id="UP001241169"/>
    </source>
</evidence>
<reference evidence="1 2" key="1">
    <citation type="submission" date="2016-10" db="EMBL/GenBank/DDBJ databases">
        <title>The genome sequence of Colletotrichum fioriniae PJ7.</title>
        <authorList>
            <person name="Baroncelli R."/>
        </authorList>
    </citation>
    <scope>NUCLEOTIDE SEQUENCE [LARGE SCALE GENOMIC DNA]</scope>
    <source>
        <strain evidence="1 2">IMI 384185</strain>
    </source>
</reference>
<proteinExistence type="predicted"/>
<dbReference type="Proteomes" id="UP001241169">
    <property type="component" value="Unassembled WGS sequence"/>
</dbReference>
<name>A0ABQ9SCB7_9PEZI</name>
<dbReference type="GeneID" id="85379585"/>
<comment type="caution">
    <text evidence="1">The sequence shown here is derived from an EMBL/GenBank/DDBJ whole genome shotgun (WGS) entry which is preliminary data.</text>
</comment>
<evidence type="ECO:0000313" key="1">
    <source>
        <dbReference type="EMBL" id="KAK1531778.1"/>
    </source>
</evidence>
<keyword evidence="2" id="KW-1185">Reference proteome</keyword>
<gene>
    <name evidence="1" type="ORF">CPAR01_11427</name>
</gene>
<accession>A0ABQ9SCB7</accession>
<dbReference type="EMBL" id="MOPA01000009">
    <property type="protein sequence ID" value="KAK1531778.1"/>
    <property type="molecule type" value="Genomic_DNA"/>
</dbReference>
<protein>
    <submittedName>
        <fullName evidence="1">Uncharacterized protein</fullName>
    </submittedName>
</protein>
<organism evidence="1 2">
    <name type="scientific">Colletotrichum paranaense</name>
    <dbReference type="NCBI Taxonomy" id="1914294"/>
    <lineage>
        <taxon>Eukaryota</taxon>
        <taxon>Fungi</taxon>
        <taxon>Dikarya</taxon>
        <taxon>Ascomycota</taxon>
        <taxon>Pezizomycotina</taxon>
        <taxon>Sordariomycetes</taxon>
        <taxon>Hypocreomycetidae</taxon>
        <taxon>Glomerellales</taxon>
        <taxon>Glomerellaceae</taxon>
        <taxon>Colletotrichum</taxon>
        <taxon>Colletotrichum acutatum species complex</taxon>
    </lineage>
</organism>